<dbReference type="InterPro" id="IPR008715">
    <property type="entry name" value="SAM-MeTfrase_NodS-like"/>
</dbReference>
<keyword evidence="3" id="KW-0949">S-adenosyl-L-methionine</keyword>
<evidence type="ECO:0000256" key="3">
    <source>
        <dbReference type="ARBA" id="ARBA00022691"/>
    </source>
</evidence>
<sequence length="195" mass="22149">MSRHFTRLTPEYFESMFQGTEDPWNLETSAYEKAKHDHTVRMLGSGEYRHAFEVGCARGMLTCLLAPAVQSLLAIDVSGTALRAARKRCAFYKHVMFANMQFPAQAPESDFDLIVLSEVVYYWDDTDIRTAAAWVADHLLPGGVIILVHWLGETDYPQSGDEAVDKLQDALTGCVRIERAERCGEYRLDVWRRTP</sequence>
<dbReference type="OrthoDB" id="116799at2"/>
<organism evidence="4 5">
    <name type="scientific">Novosphingobium resinovorum</name>
    <dbReference type="NCBI Taxonomy" id="158500"/>
    <lineage>
        <taxon>Bacteria</taxon>
        <taxon>Pseudomonadati</taxon>
        <taxon>Pseudomonadota</taxon>
        <taxon>Alphaproteobacteria</taxon>
        <taxon>Sphingomonadales</taxon>
        <taxon>Sphingomonadaceae</taxon>
        <taxon>Novosphingobium</taxon>
    </lineage>
</organism>
<dbReference type="GO" id="GO:0008757">
    <property type="term" value="F:S-adenosylmethionine-dependent methyltransferase activity"/>
    <property type="evidence" value="ECO:0007669"/>
    <property type="project" value="InterPro"/>
</dbReference>
<evidence type="ECO:0000313" key="5">
    <source>
        <dbReference type="Proteomes" id="UP000094626"/>
    </source>
</evidence>
<dbReference type="PANTHER" id="PTHR43464:SF19">
    <property type="entry name" value="UBIQUINONE BIOSYNTHESIS O-METHYLTRANSFERASE, MITOCHONDRIAL"/>
    <property type="match status" value="1"/>
</dbReference>
<dbReference type="GO" id="GO:0009312">
    <property type="term" value="P:oligosaccharide biosynthetic process"/>
    <property type="evidence" value="ECO:0007669"/>
    <property type="project" value="InterPro"/>
</dbReference>
<keyword evidence="4" id="KW-0614">Plasmid</keyword>
<name>A0A1D8AEY7_9SPHN</name>
<keyword evidence="2" id="KW-0808">Transferase</keyword>
<proteinExistence type="predicted"/>
<protein>
    <submittedName>
        <fullName evidence="4">NodS family protein</fullName>
    </submittedName>
</protein>
<dbReference type="RefSeq" id="WP_069710012.1">
    <property type="nucleotide sequence ID" value="NZ_CP017077.1"/>
</dbReference>
<dbReference type="AlphaFoldDB" id="A0A1D8AEY7"/>
<dbReference type="SUPFAM" id="SSF53335">
    <property type="entry name" value="S-adenosyl-L-methionine-dependent methyltransferases"/>
    <property type="match status" value="1"/>
</dbReference>
<dbReference type="Proteomes" id="UP000094626">
    <property type="component" value="Plasmid pSA2"/>
</dbReference>
<dbReference type="InterPro" id="IPR029063">
    <property type="entry name" value="SAM-dependent_MTases_sf"/>
</dbReference>
<keyword evidence="1" id="KW-0489">Methyltransferase</keyword>
<dbReference type="KEGG" id="nre:BES08_28105"/>
<reference evidence="5" key="1">
    <citation type="journal article" date="2017" name="J. Biotechnol.">
        <title>Complete genome sequence of Novosphingobium resinovorum SA1, a versatile xenobiotic-degrading bacterium capable of utilizing sulfanilic acid.</title>
        <authorList>
            <person name="Hegedus B."/>
            <person name="Kos P.B."/>
            <person name="Balint B."/>
            <person name="Maroti G."/>
            <person name="Gan H.M."/>
            <person name="Perei K."/>
            <person name="Rakhely G."/>
        </authorList>
    </citation>
    <scope>NUCLEOTIDE SEQUENCE [LARGE SCALE GENOMIC DNA]</scope>
    <source>
        <strain evidence="5">SA1</strain>
    </source>
</reference>
<gene>
    <name evidence="4" type="ORF">BES08_28105</name>
</gene>
<evidence type="ECO:0000256" key="1">
    <source>
        <dbReference type="ARBA" id="ARBA00022603"/>
    </source>
</evidence>
<dbReference type="GO" id="GO:0032259">
    <property type="term" value="P:methylation"/>
    <property type="evidence" value="ECO:0007669"/>
    <property type="project" value="UniProtKB-KW"/>
</dbReference>
<evidence type="ECO:0000313" key="4">
    <source>
        <dbReference type="EMBL" id="AOR80686.1"/>
    </source>
</evidence>
<evidence type="ECO:0000256" key="2">
    <source>
        <dbReference type="ARBA" id="ARBA00022679"/>
    </source>
</evidence>
<accession>A0A1D8AEY7</accession>
<dbReference type="Gene3D" id="3.40.50.150">
    <property type="entry name" value="Vaccinia Virus protein VP39"/>
    <property type="match status" value="1"/>
</dbReference>
<dbReference type="EMBL" id="CP017077">
    <property type="protein sequence ID" value="AOR80686.1"/>
    <property type="molecule type" value="Genomic_DNA"/>
</dbReference>
<dbReference type="PANTHER" id="PTHR43464">
    <property type="entry name" value="METHYLTRANSFERASE"/>
    <property type="match status" value="1"/>
</dbReference>
<keyword evidence="5" id="KW-1185">Reference proteome</keyword>
<dbReference type="Pfam" id="PF05401">
    <property type="entry name" value="NodS"/>
    <property type="match status" value="1"/>
</dbReference>
<dbReference type="CDD" id="cd02440">
    <property type="entry name" value="AdoMet_MTases"/>
    <property type="match status" value="1"/>
</dbReference>
<geneLocation type="plasmid" evidence="4 5">
    <name>pSA2</name>
</geneLocation>